<sequence length="594" mass="66151">MQHHLNATNPQENHTLNDDEIENIIRPSDSIVGQRSLHPEVEDIVNPSWDPTISMSPGHLEAPGNSFSGPGPFSPLISHPSLALPQNESAGNLLRREQQVSMYPGPSSPERGDSTAHDPSFVDNKLMPYRNRLVKASAKPQPFTAQKQPPKRKLASAKTRPAFVNKLWSMVNDTANQELMHWSSDGKSFIITNREQFVHKILPRYFKHSNFASFVRQLNMYGWHKVQDVRSGSIQANSDERLQFENENFIQGCEDLLDNVVRQKPNSNTSKEVLLGQNGEEVDIGILLNELESVKFNQMAIAEDLKRISKDNELLWKDNMVARQRHQAQQQVLNKILHLLASIMGSNTQKLLGNDLANELAQTNASFTEIPNVGRGFWDLGNINNAMTRPRLLLKDGEPDHASSVGSSSVSKHGLNYQSPIQELDRQSINDHQSVSPVSKVDVTNNSHANSANNSSTGRLSEIPFDATSHDDPSFFNDLHSNIKRQGESIQELEDWITNLSPSQEDIGGIPASVSDGTAVTREQRQQQEPPKSIGDLHVASPATFDLQDYLATADPSGFTPLIQDEPSENIKKRDNNSSDPEDENTPASKKFKT</sequence>
<keyword evidence="6" id="KW-0539">Nucleus</keyword>
<dbReference type="AlphaFoldDB" id="A0A1G4K2Z8"/>
<evidence type="ECO:0000256" key="9">
    <source>
        <dbReference type="ARBA" id="ARBA00068818"/>
    </source>
</evidence>
<feature type="domain" description="HSF-type DNA-binding" evidence="13">
    <location>
        <begin position="202"/>
        <end position="226"/>
    </location>
</feature>
<protein>
    <recommendedName>
        <fullName evidence="9">Heat shock transcription factor</fullName>
    </recommendedName>
    <alternativeName>
        <fullName evidence="10">Heat shock factor protein</fullName>
    </alternativeName>
</protein>
<evidence type="ECO:0000256" key="1">
    <source>
        <dbReference type="ARBA" id="ARBA00004123"/>
    </source>
</evidence>
<dbReference type="SUPFAM" id="SSF46785">
    <property type="entry name" value="Winged helix' DNA-binding domain"/>
    <property type="match status" value="1"/>
</dbReference>
<feature type="region of interest" description="Disordered" evidence="12">
    <location>
        <begin position="430"/>
        <end position="465"/>
    </location>
</feature>
<dbReference type="OrthoDB" id="60033at2759"/>
<evidence type="ECO:0000256" key="4">
    <source>
        <dbReference type="ARBA" id="ARBA00023125"/>
    </source>
</evidence>
<evidence type="ECO:0000256" key="11">
    <source>
        <dbReference type="RuleBase" id="RU004020"/>
    </source>
</evidence>
<dbReference type="GO" id="GO:0032993">
    <property type="term" value="C:protein-DNA complex"/>
    <property type="evidence" value="ECO:0007669"/>
    <property type="project" value="UniProtKB-ARBA"/>
</dbReference>
<feature type="region of interest" description="Disordered" evidence="12">
    <location>
        <begin position="101"/>
        <end position="122"/>
    </location>
</feature>
<evidence type="ECO:0000256" key="8">
    <source>
        <dbReference type="ARBA" id="ARBA00062447"/>
    </source>
</evidence>
<evidence type="ECO:0000256" key="6">
    <source>
        <dbReference type="ARBA" id="ARBA00023242"/>
    </source>
</evidence>
<evidence type="ECO:0000256" key="7">
    <source>
        <dbReference type="ARBA" id="ARBA00059868"/>
    </source>
</evidence>
<dbReference type="InterPro" id="IPR036388">
    <property type="entry name" value="WH-like_DNA-bd_sf"/>
</dbReference>
<feature type="compositionally biased region" description="Low complexity" evidence="12">
    <location>
        <begin position="445"/>
        <end position="456"/>
    </location>
</feature>
<feature type="region of interest" description="Disordered" evidence="12">
    <location>
        <begin position="502"/>
        <end position="537"/>
    </location>
</feature>
<gene>
    <name evidence="14" type="ORF">LADA_0H10000G</name>
</gene>
<organism evidence="14 15">
    <name type="scientific">Lachancea dasiensis</name>
    <dbReference type="NCBI Taxonomy" id="1072105"/>
    <lineage>
        <taxon>Eukaryota</taxon>
        <taxon>Fungi</taxon>
        <taxon>Dikarya</taxon>
        <taxon>Ascomycota</taxon>
        <taxon>Saccharomycotina</taxon>
        <taxon>Saccharomycetes</taxon>
        <taxon>Saccharomycetales</taxon>
        <taxon>Saccharomycetaceae</taxon>
        <taxon>Lachancea</taxon>
    </lineage>
</organism>
<dbReference type="Pfam" id="PF00447">
    <property type="entry name" value="HSF_DNA-bind"/>
    <property type="match status" value="1"/>
</dbReference>
<comment type="subcellular location">
    <subcellularLocation>
        <location evidence="1">Nucleus</location>
    </subcellularLocation>
</comment>
<comment type="subunit">
    <text evidence="8">Homotrimer. Homotrimerization increases the affinity of HSF1 to DNA.</text>
</comment>
<evidence type="ECO:0000256" key="3">
    <source>
        <dbReference type="ARBA" id="ARBA00023015"/>
    </source>
</evidence>
<dbReference type="SMART" id="SM00415">
    <property type="entry name" value="HSF"/>
    <property type="match status" value="1"/>
</dbReference>
<name>A0A1G4K2Z8_9SACH</name>
<evidence type="ECO:0000313" key="14">
    <source>
        <dbReference type="EMBL" id="SCU98013.1"/>
    </source>
</evidence>
<keyword evidence="4" id="KW-0238">DNA-binding</keyword>
<dbReference type="EMBL" id="LT598461">
    <property type="protein sequence ID" value="SCU98013.1"/>
    <property type="molecule type" value="Genomic_DNA"/>
</dbReference>
<comment type="function">
    <text evidence="7">DNA-binding transcription factor that specifically binds heat shock promoter elements (HSE) and activates transcription.</text>
</comment>
<evidence type="ECO:0000256" key="10">
    <source>
        <dbReference type="ARBA" id="ARBA00084017"/>
    </source>
</evidence>
<evidence type="ECO:0000313" key="15">
    <source>
        <dbReference type="Proteomes" id="UP000190274"/>
    </source>
</evidence>
<evidence type="ECO:0000256" key="12">
    <source>
        <dbReference type="SAM" id="MobiDB-lite"/>
    </source>
</evidence>
<evidence type="ECO:0000259" key="13">
    <source>
        <dbReference type="PROSITE" id="PS00434"/>
    </source>
</evidence>
<dbReference type="InterPro" id="IPR036390">
    <property type="entry name" value="WH_DNA-bd_sf"/>
</dbReference>
<comment type="similarity">
    <text evidence="2 11">Belongs to the HSF family.</text>
</comment>
<evidence type="ECO:0000256" key="5">
    <source>
        <dbReference type="ARBA" id="ARBA00023163"/>
    </source>
</evidence>
<dbReference type="GO" id="GO:0005634">
    <property type="term" value="C:nucleus"/>
    <property type="evidence" value="ECO:0007669"/>
    <property type="project" value="UniProtKB-SubCell"/>
</dbReference>
<keyword evidence="3" id="KW-0805">Transcription regulation</keyword>
<dbReference type="STRING" id="1266660.A0A1G4K2Z8"/>
<dbReference type="Proteomes" id="UP000190274">
    <property type="component" value="Chromosome H"/>
</dbReference>
<dbReference type="GO" id="GO:0003700">
    <property type="term" value="F:DNA-binding transcription factor activity"/>
    <property type="evidence" value="ECO:0007669"/>
    <property type="project" value="InterPro"/>
</dbReference>
<accession>A0A1G4K2Z8</accession>
<dbReference type="Gene3D" id="1.10.10.10">
    <property type="entry name" value="Winged helix-like DNA-binding domain superfamily/Winged helix DNA-binding domain"/>
    <property type="match status" value="1"/>
</dbReference>
<keyword evidence="15" id="KW-1185">Reference proteome</keyword>
<feature type="region of interest" description="Disordered" evidence="12">
    <location>
        <begin position="554"/>
        <end position="594"/>
    </location>
</feature>
<feature type="region of interest" description="Disordered" evidence="12">
    <location>
        <begin position="55"/>
        <end position="84"/>
    </location>
</feature>
<dbReference type="PANTHER" id="PTHR10015">
    <property type="entry name" value="HEAT SHOCK TRANSCRIPTION FACTOR"/>
    <property type="match status" value="1"/>
</dbReference>
<dbReference type="FunFam" id="1.10.10.10:FF:000027">
    <property type="entry name" value="Heat shock transcription factor 1"/>
    <property type="match status" value="1"/>
</dbReference>
<proteinExistence type="inferred from homology"/>
<keyword evidence="5" id="KW-0804">Transcription</keyword>
<dbReference type="PANTHER" id="PTHR10015:SF427">
    <property type="entry name" value="HEAT SHOCK FACTOR PROTEIN"/>
    <property type="match status" value="1"/>
</dbReference>
<dbReference type="GO" id="GO:0043565">
    <property type="term" value="F:sequence-specific DNA binding"/>
    <property type="evidence" value="ECO:0007669"/>
    <property type="project" value="InterPro"/>
</dbReference>
<dbReference type="InterPro" id="IPR000232">
    <property type="entry name" value="HSF_DNA-bd"/>
</dbReference>
<reference evidence="14 15" key="1">
    <citation type="submission" date="2016-03" db="EMBL/GenBank/DDBJ databases">
        <authorList>
            <person name="Devillers H."/>
        </authorList>
    </citation>
    <scope>NUCLEOTIDE SEQUENCE [LARGE SCALE GENOMIC DNA]</scope>
    <source>
        <strain evidence="14">CBS 10888</strain>
    </source>
</reference>
<dbReference type="PRINTS" id="PR00056">
    <property type="entry name" value="HSFDOMAIN"/>
</dbReference>
<evidence type="ECO:0000256" key="2">
    <source>
        <dbReference type="ARBA" id="ARBA00006403"/>
    </source>
</evidence>
<dbReference type="PROSITE" id="PS00434">
    <property type="entry name" value="HSF_DOMAIN"/>
    <property type="match status" value="1"/>
</dbReference>